<dbReference type="EMBL" id="BPLR01004398">
    <property type="protein sequence ID" value="GIX94625.1"/>
    <property type="molecule type" value="Genomic_DNA"/>
</dbReference>
<evidence type="ECO:0000313" key="2">
    <source>
        <dbReference type="EMBL" id="GIX94625.1"/>
    </source>
</evidence>
<gene>
    <name evidence="2" type="ORF">CEXT_523131</name>
</gene>
<organism evidence="2 3">
    <name type="scientific">Caerostris extrusa</name>
    <name type="common">Bark spider</name>
    <name type="synonym">Caerostris bankana</name>
    <dbReference type="NCBI Taxonomy" id="172846"/>
    <lineage>
        <taxon>Eukaryota</taxon>
        <taxon>Metazoa</taxon>
        <taxon>Ecdysozoa</taxon>
        <taxon>Arthropoda</taxon>
        <taxon>Chelicerata</taxon>
        <taxon>Arachnida</taxon>
        <taxon>Araneae</taxon>
        <taxon>Araneomorphae</taxon>
        <taxon>Entelegynae</taxon>
        <taxon>Araneoidea</taxon>
        <taxon>Araneidae</taxon>
        <taxon>Caerostris</taxon>
    </lineage>
</organism>
<reference evidence="2 3" key="1">
    <citation type="submission" date="2021-06" db="EMBL/GenBank/DDBJ databases">
        <title>Caerostris extrusa draft genome.</title>
        <authorList>
            <person name="Kono N."/>
            <person name="Arakawa K."/>
        </authorList>
    </citation>
    <scope>NUCLEOTIDE SEQUENCE [LARGE SCALE GENOMIC DNA]</scope>
</reference>
<protein>
    <submittedName>
        <fullName evidence="2">Uncharacterized protein</fullName>
    </submittedName>
</protein>
<evidence type="ECO:0000256" key="1">
    <source>
        <dbReference type="SAM" id="Phobius"/>
    </source>
</evidence>
<keyword evidence="1" id="KW-0812">Transmembrane</keyword>
<dbReference type="Proteomes" id="UP001054945">
    <property type="component" value="Unassembled WGS sequence"/>
</dbReference>
<name>A0AAV4PFA0_CAEEX</name>
<comment type="caution">
    <text evidence="2">The sequence shown here is derived from an EMBL/GenBank/DDBJ whole genome shotgun (WGS) entry which is preliminary data.</text>
</comment>
<evidence type="ECO:0000313" key="3">
    <source>
        <dbReference type="Proteomes" id="UP001054945"/>
    </source>
</evidence>
<keyword evidence="1" id="KW-0472">Membrane</keyword>
<feature type="transmembrane region" description="Helical" evidence="1">
    <location>
        <begin position="36"/>
        <end position="57"/>
    </location>
</feature>
<proteinExistence type="predicted"/>
<keyword evidence="1" id="KW-1133">Transmembrane helix</keyword>
<accession>A0AAV4PFA0</accession>
<dbReference type="AlphaFoldDB" id="A0AAV4PFA0"/>
<keyword evidence="3" id="KW-1185">Reference proteome</keyword>
<sequence length="102" mass="11707">MPSVRTLEQITLSEHWCISPLPALVYNPLPKHWGTFLYQNIGVLVLYTVKIGLLVLYQHIDIPSIRTLVLCPLSEHWCIFLYQNIGVITLSKHRCISPLPQT</sequence>